<organism evidence="6">
    <name type="scientific">Zea mays</name>
    <name type="common">Maize</name>
    <dbReference type="NCBI Taxonomy" id="4577"/>
    <lineage>
        <taxon>Eukaryota</taxon>
        <taxon>Viridiplantae</taxon>
        <taxon>Streptophyta</taxon>
        <taxon>Embryophyta</taxon>
        <taxon>Tracheophyta</taxon>
        <taxon>Spermatophyta</taxon>
        <taxon>Magnoliopsida</taxon>
        <taxon>Liliopsida</taxon>
        <taxon>Poales</taxon>
        <taxon>Poaceae</taxon>
        <taxon>PACMAD clade</taxon>
        <taxon>Panicoideae</taxon>
        <taxon>Andropogonodae</taxon>
        <taxon>Andropogoneae</taxon>
        <taxon>Tripsacinae</taxon>
        <taxon>Zea</taxon>
    </lineage>
</organism>
<dbReference type="CDD" id="cd00167">
    <property type="entry name" value="SANT"/>
    <property type="match status" value="1"/>
</dbReference>
<dbReference type="PROSITE" id="PS50090">
    <property type="entry name" value="MYB_LIKE"/>
    <property type="match status" value="1"/>
</dbReference>
<dbReference type="SUPFAM" id="SSF54686">
    <property type="entry name" value="Ribosomal protein L16p/L10e"/>
    <property type="match status" value="1"/>
</dbReference>
<proteinExistence type="inferred from homology"/>
<dbReference type="PANTHER" id="PTHR11726">
    <property type="entry name" value="60S RIBOSOMAL PROTEIN L10"/>
    <property type="match status" value="1"/>
</dbReference>
<dbReference type="PROSITE" id="PS01257">
    <property type="entry name" value="RIBOSOMAL_L10E"/>
    <property type="match status" value="1"/>
</dbReference>
<dbReference type="Gene3D" id="3.90.1170.10">
    <property type="entry name" value="Ribosomal protein L10e/L16"/>
    <property type="match status" value="1"/>
</dbReference>
<reference evidence="6" key="1">
    <citation type="submission" date="2015-12" db="EMBL/GenBank/DDBJ databases">
        <title>Update maize B73 reference genome by single molecule sequencing technologies.</title>
        <authorList>
            <consortium name="Maize Genome Sequencing Project"/>
            <person name="Ware D."/>
        </authorList>
    </citation>
    <scope>NUCLEOTIDE SEQUENCE</scope>
    <source>
        <tissue evidence="6">Seedling</tissue>
    </source>
</reference>
<gene>
    <name evidence="6" type="ORF">ZEAMMB73_Zm00001d013777</name>
</gene>
<dbReference type="GO" id="GO:1990904">
    <property type="term" value="C:ribonucleoprotein complex"/>
    <property type="evidence" value="ECO:0007669"/>
    <property type="project" value="UniProtKB-KW"/>
</dbReference>
<dbReference type="InterPro" id="IPR009057">
    <property type="entry name" value="Homeodomain-like_sf"/>
</dbReference>
<dbReference type="AlphaFoldDB" id="A0A1D6GM13"/>
<dbReference type="GO" id="GO:0006412">
    <property type="term" value="P:translation"/>
    <property type="evidence" value="ECO:0007669"/>
    <property type="project" value="InterPro"/>
</dbReference>
<dbReference type="Gene3D" id="1.10.10.60">
    <property type="entry name" value="Homeodomain-like"/>
    <property type="match status" value="1"/>
</dbReference>
<evidence type="ECO:0000256" key="3">
    <source>
        <dbReference type="ARBA" id="ARBA00023274"/>
    </source>
</evidence>
<dbReference type="NCBIfam" id="TIGR00279">
    <property type="entry name" value="uL16_euk_arch"/>
    <property type="match status" value="1"/>
</dbReference>
<dbReference type="InterPro" id="IPR018255">
    <property type="entry name" value="Ribosomal_uL16_CS_euk_arc"/>
</dbReference>
<evidence type="ECO:0000313" key="6">
    <source>
        <dbReference type="EMBL" id="AQK64349.1"/>
    </source>
</evidence>
<evidence type="ECO:0000256" key="5">
    <source>
        <dbReference type="SAM" id="MobiDB-lite"/>
    </source>
</evidence>
<dbReference type="IntAct" id="A0A1D6GM13">
    <property type="interactions" value="13"/>
</dbReference>
<dbReference type="GO" id="GO:0003735">
    <property type="term" value="F:structural constituent of ribosome"/>
    <property type="evidence" value="ECO:0007669"/>
    <property type="project" value="InterPro"/>
</dbReference>
<evidence type="ECO:0000256" key="4">
    <source>
        <dbReference type="ARBA" id="ARBA00026019"/>
    </source>
</evidence>
<dbReference type="SMR" id="A0A1D6GM13"/>
<evidence type="ECO:0000256" key="2">
    <source>
        <dbReference type="ARBA" id="ARBA00022980"/>
    </source>
</evidence>
<dbReference type="InterPro" id="IPR047873">
    <property type="entry name" value="Ribosomal_uL16"/>
</dbReference>
<protein>
    <submittedName>
        <fullName evidence="6">Uncharacterized protein</fullName>
    </submittedName>
</protein>
<dbReference type="SUPFAM" id="SSF46689">
    <property type="entry name" value="Homeodomain-like"/>
    <property type="match status" value="1"/>
</dbReference>
<evidence type="ECO:0000256" key="1">
    <source>
        <dbReference type="ARBA" id="ARBA00008931"/>
    </source>
</evidence>
<dbReference type="FunFam" id="3.90.1170.10:FF:000002">
    <property type="entry name" value="60S ribosomal protein L10"/>
    <property type="match status" value="1"/>
</dbReference>
<dbReference type="InterPro" id="IPR016180">
    <property type="entry name" value="Ribosomal_uL16_dom"/>
</dbReference>
<dbReference type="InParanoid" id="A0A1D6GM13"/>
<dbReference type="PaxDb" id="4577-GRMZM2G088005_P01"/>
<dbReference type="CDD" id="cd01433">
    <property type="entry name" value="Ribosomal_L16_L10e"/>
    <property type="match status" value="1"/>
</dbReference>
<accession>A0A1D6GM13</accession>
<dbReference type="eggNOG" id="ENOG502R2H0">
    <property type="taxonomic scope" value="Eukaryota"/>
</dbReference>
<keyword evidence="3" id="KW-0687">Ribonucleoprotein</keyword>
<name>A0A1D6GM13_MAIZE</name>
<dbReference type="InterPro" id="IPR036920">
    <property type="entry name" value="Ribosomal_uL16_sf"/>
</dbReference>
<dbReference type="InterPro" id="IPR001197">
    <property type="entry name" value="Ribosomal_uL16_euk_arch"/>
</dbReference>
<dbReference type="ExpressionAtlas" id="A0A1D6GM13">
    <property type="expression patterns" value="baseline and differential"/>
</dbReference>
<dbReference type="GO" id="GO:0010224">
    <property type="term" value="P:response to UV-B"/>
    <property type="evidence" value="ECO:0007669"/>
    <property type="project" value="UniProtKB-ARBA"/>
</dbReference>
<dbReference type="STRING" id="4577.A0A1D6GM13"/>
<keyword evidence="2" id="KW-0689">Ribosomal protein</keyword>
<comment type="subunit">
    <text evidence="4">Component of the small ribosomal subunit. Mature ribosomes consist of a small (40S) and a large (60S) subunit. The 40S subunit contains about 33 different proteins and 1 molecule of RNA (18S). The 60S subunit contains about 49 different proteins and 3 molecules of RNA (25S, 5.8S and 5S).</text>
</comment>
<sequence>MMSLQPAGVVFSGLERKESPILVGSCCVFRSIPPKAQHLPVACRDAQNPRRHGSIPRPHSLYKVSLSSLQALDAPLPRFAASADTDCLPQLPSPWAECIAIMLLIKLSFMFLKLCLGPARCYRQIKNKPYPKSRYCRGVPDPKIRIYDVGMKRKGVDEFPYCVHLVSWEKENVSSEALEAARIACNKYMTKSAGKDAFHLRVRVHPFHVLRINKMLSCAGADRLQTGMRGAFGKPQGTCARVDIGQVLLSVRCKDNNAAHASEALRRAKFKFPGRQKIIESRKWGFTKFSRADYLKYKSEGRIVPDGVNAKLLGNHGRLEKRAPGKAFLDANTYLCAIAFPELTKQSFLQQRETGLQREYWDEIAPLSVGSENQAEENPVPKEKRPKRLEWTKEDEEKLVNAWFIHSNDPISGNNKSGSSFWGQIAATYNSTSDPIRHRTAKQLKDHWVTYNREVTKFNGFYLQEERLRQSGADDAMVMDAAMARFEGKMGHPFKRHHWWQVVCYEPKWSAKHGLGSGSDSTANKRTRLGVSGEYSSGGTEDTEEEVPRTVGRDRAKAAARKTKTKGKGKEATSSESTSEAFKMKNLWGGLVKAKLLKQWNILKGRSTRDMDPAERRTHGRAVKMVEKELGNSNTIVALAGNTADLLDTRHVSADVC</sequence>
<feature type="compositionally biased region" description="Basic residues" evidence="5">
    <location>
        <begin position="558"/>
        <end position="567"/>
    </location>
</feature>
<dbReference type="NCBIfam" id="NF003239">
    <property type="entry name" value="PRK04199.1-4"/>
    <property type="match status" value="1"/>
</dbReference>
<dbReference type="SMART" id="SM00717">
    <property type="entry name" value="SANT"/>
    <property type="match status" value="1"/>
</dbReference>
<comment type="similarity">
    <text evidence="1">Belongs to the universal ribosomal protein uL16 family.</text>
</comment>
<dbReference type="EMBL" id="CM000781">
    <property type="protein sequence ID" value="AQK64349.1"/>
    <property type="molecule type" value="Genomic_DNA"/>
</dbReference>
<feature type="region of interest" description="Disordered" evidence="5">
    <location>
        <begin position="514"/>
        <end position="578"/>
    </location>
</feature>
<dbReference type="GO" id="GO:0005840">
    <property type="term" value="C:ribosome"/>
    <property type="evidence" value="ECO:0007669"/>
    <property type="project" value="UniProtKB-KW"/>
</dbReference>
<feature type="compositionally biased region" description="Basic and acidic residues" evidence="5">
    <location>
        <begin position="546"/>
        <end position="557"/>
    </location>
</feature>
<dbReference type="Pfam" id="PF00252">
    <property type="entry name" value="Ribosomal_L16"/>
    <property type="match status" value="1"/>
</dbReference>
<dbReference type="InterPro" id="IPR001005">
    <property type="entry name" value="SANT/Myb"/>
</dbReference>